<reference evidence="7 8" key="1">
    <citation type="submission" date="2009-08" db="EMBL/GenBank/DDBJ databases">
        <title>The Genome Sequence of Spizellomyces punctatus strain DAOM BR117.</title>
        <authorList>
            <consortium name="The Broad Institute Genome Sequencing Platform"/>
            <person name="Russ C."/>
            <person name="Cuomo C."/>
            <person name="Shea T."/>
            <person name="Young S.K."/>
            <person name="Zeng Q."/>
            <person name="Koehrsen M."/>
            <person name="Haas B."/>
            <person name="Borodovsky M."/>
            <person name="Guigo R."/>
            <person name="Alvarado L."/>
            <person name="Berlin A."/>
            <person name="Bochicchio J."/>
            <person name="Borenstein D."/>
            <person name="Chapman S."/>
            <person name="Chen Z."/>
            <person name="Engels R."/>
            <person name="Freedman E."/>
            <person name="Gellesch M."/>
            <person name="Goldberg J."/>
            <person name="Griggs A."/>
            <person name="Gujja S."/>
            <person name="Heiman D."/>
            <person name="Hepburn T."/>
            <person name="Howarth C."/>
            <person name="Jen D."/>
            <person name="Larson L."/>
            <person name="Lewis B."/>
            <person name="Mehta T."/>
            <person name="Park D."/>
            <person name="Pearson M."/>
            <person name="Roberts A."/>
            <person name="Saif S."/>
            <person name="Shenoy N."/>
            <person name="Sisk P."/>
            <person name="Stolte C."/>
            <person name="Sykes S."/>
            <person name="Thomson T."/>
            <person name="Walk T."/>
            <person name="White J."/>
            <person name="Yandava C."/>
            <person name="Burger G."/>
            <person name="Gray M.W."/>
            <person name="Holland P.W.H."/>
            <person name="King N."/>
            <person name="Lang F.B.F."/>
            <person name="Roger A.J."/>
            <person name="Ruiz-Trillo I."/>
            <person name="Lander E."/>
            <person name="Nusbaum C."/>
        </authorList>
    </citation>
    <scope>NUCLEOTIDE SEQUENCE [LARGE SCALE GENOMIC DNA]</scope>
    <source>
        <strain evidence="7 8">DAOM BR117</strain>
    </source>
</reference>
<feature type="binding site" evidence="5">
    <location>
        <begin position="137"/>
        <end position="143"/>
    </location>
    <ligand>
        <name>S-adenosyl-L-methionine</name>
        <dbReference type="ChEBI" id="CHEBI:59789"/>
    </ligand>
</feature>
<dbReference type="Gene3D" id="3.30.70.1170">
    <property type="entry name" value="Sun protein, domain 3"/>
    <property type="match status" value="1"/>
</dbReference>
<dbReference type="GeneID" id="27685007"/>
<sequence>MSALAKARRALAPLLSHLSTWMTPSELDSLLHAYIQPRLTTFRINTLKVPTCLLNIDSILQPIESALHAVKKRPQPRLNRCAWYRNAYIVSNPAVQVRHLAHVNPHKEGQIHFQSLSSMLTPLCLGAQPGWRVLDMCAAPGGKTAMIAESVGANGRIVANELDPARAKRLQKNIDTLLPPELRECVHVRVGDGRKLTLASAADTANSSSCDPFDAIMVDAPCSGEGIIQLSEPSSYRHWSFEWVKKHARLQQQLLSNAYSLLKPGGVLIYSTCTLSPEENEAVMEWFLDAHQDMEVTDLALPFLSAWSGRDANFRPGLTSYRGTSFRKVFQRALRVFPSVEYEGFFVCRMRRCPQY</sequence>
<dbReference type="RefSeq" id="XP_016611924.1">
    <property type="nucleotide sequence ID" value="XM_016749658.1"/>
</dbReference>
<evidence type="ECO:0000256" key="1">
    <source>
        <dbReference type="ARBA" id="ARBA00022603"/>
    </source>
</evidence>
<evidence type="ECO:0000313" key="7">
    <source>
        <dbReference type="EMBL" id="KND03885.1"/>
    </source>
</evidence>
<dbReference type="OMA" id="TQIAQYM"/>
<evidence type="ECO:0000256" key="4">
    <source>
        <dbReference type="ARBA" id="ARBA00022884"/>
    </source>
</evidence>
<dbReference type="GO" id="GO:0000470">
    <property type="term" value="P:maturation of LSU-rRNA"/>
    <property type="evidence" value="ECO:0007669"/>
    <property type="project" value="TreeGrafter"/>
</dbReference>
<evidence type="ECO:0000259" key="6">
    <source>
        <dbReference type="PROSITE" id="PS51686"/>
    </source>
</evidence>
<keyword evidence="4 5" id="KW-0694">RNA-binding</keyword>
<feature type="binding site" evidence="5">
    <location>
        <position position="192"/>
    </location>
    <ligand>
        <name>S-adenosyl-L-methionine</name>
        <dbReference type="ChEBI" id="CHEBI:59789"/>
    </ligand>
</feature>
<dbReference type="Proteomes" id="UP000053201">
    <property type="component" value="Unassembled WGS sequence"/>
</dbReference>
<dbReference type="PANTHER" id="PTHR22807">
    <property type="entry name" value="NOP2 YEAST -RELATED NOL1/NOP2/FMU SUN DOMAIN-CONTAINING"/>
    <property type="match status" value="1"/>
</dbReference>
<dbReference type="GO" id="GO:0005730">
    <property type="term" value="C:nucleolus"/>
    <property type="evidence" value="ECO:0007669"/>
    <property type="project" value="TreeGrafter"/>
</dbReference>
<dbReference type="InterPro" id="IPR023267">
    <property type="entry name" value="RCMT"/>
</dbReference>
<evidence type="ECO:0000256" key="2">
    <source>
        <dbReference type="ARBA" id="ARBA00022679"/>
    </source>
</evidence>
<keyword evidence="8" id="KW-1185">Reference proteome</keyword>
<dbReference type="InterPro" id="IPR029063">
    <property type="entry name" value="SAM-dependent_MTases_sf"/>
</dbReference>
<dbReference type="PROSITE" id="PS51686">
    <property type="entry name" value="SAM_MT_RSMB_NOP"/>
    <property type="match status" value="1"/>
</dbReference>
<comment type="similarity">
    <text evidence="5">Belongs to the class I-like SAM-binding methyltransferase superfamily. RsmB/NOP family.</text>
</comment>
<dbReference type="InterPro" id="IPR001678">
    <property type="entry name" value="MeTrfase_RsmB-F_NOP2_dom"/>
</dbReference>
<dbReference type="InterPro" id="IPR049560">
    <property type="entry name" value="MeTrfase_RsmB-F_NOP2_cat"/>
</dbReference>
<feature type="binding site" evidence="5">
    <location>
        <position position="161"/>
    </location>
    <ligand>
        <name>S-adenosyl-L-methionine</name>
        <dbReference type="ChEBI" id="CHEBI:59789"/>
    </ligand>
</feature>
<dbReference type="InParanoid" id="A0A0L0HSJ7"/>
<proteinExistence type="inferred from homology"/>
<keyword evidence="3 5" id="KW-0949">S-adenosyl-L-methionine</keyword>
<accession>A0A0L0HSJ7</accession>
<feature type="domain" description="SAM-dependent MTase RsmB/NOP-type" evidence="6">
    <location>
        <begin position="30"/>
        <end position="353"/>
    </location>
</feature>
<dbReference type="PRINTS" id="PR02008">
    <property type="entry name" value="RCMTFAMILY"/>
</dbReference>
<dbReference type="GO" id="GO:0009383">
    <property type="term" value="F:rRNA (cytosine-C5-)-methyltransferase activity"/>
    <property type="evidence" value="ECO:0007669"/>
    <property type="project" value="TreeGrafter"/>
</dbReference>
<keyword evidence="1 5" id="KW-0489">Methyltransferase</keyword>
<evidence type="ECO:0000256" key="3">
    <source>
        <dbReference type="ARBA" id="ARBA00022691"/>
    </source>
</evidence>
<dbReference type="SUPFAM" id="SSF53335">
    <property type="entry name" value="S-adenosyl-L-methionine-dependent methyltransferases"/>
    <property type="match status" value="1"/>
</dbReference>
<dbReference type="OrthoDB" id="427002at2759"/>
<gene>
    <name evidence="7" type="ORF">SPPG_01339</name>
</gene>
<dbReference type="PANTHER" id="PTHR22807:SF30">
    <property type="entry name" value="28S RRNA (CYTOSINE(4447)-C(5))-METHYLTRANSFERASE-RELATED"/>
    <property type="match status" value="1"/>
</dbReference>
<dbReference type="STRING" id="645134.A0A0L0HSJ7"/>
<dbReference type="GO" id="GO:0070475">
    <property type="term" value="P:rRNA base methylation"/>
    <property type="evidence" value="ECO:0007669"/>
    <property type="project" value="TreeGrafter"/>
</dbReference>
<dbReference type="CDD" id="cd02440">
    <property type="entry name" value="AdoMet_MTases"/>
    <property type="match status" value="1"/>
</dbReference>
<protein>
    <recommendedName>
        <fullName evidence="6">SAM-dependent MTase RsmB/NOP-type domain-containing protein</fullName>
    </recommendedName>
</protein>
<dbReference type="Pfam" id="PF01189">
    <property type="entry name" value="Methyltr_RsmB-F"/>
    <property type="match status" value="1"/>
</dbReference>
<keyword evidence="2 5" id="KW-0808">Transferase</keyword>
<organism evidence="7 8">
    <name type="scientific">Spizellomyces punctatus (strain DAOM BR117)</name>
    <dbReference type="NCBI Taxonomy" id="645134"/>
    <lineage>
        <taxon>Eukaryota</taxon>
        <taxon>Fungi</taxon>
        <taxon>Fungi incertae sedis</taxon>
        <taxon>Chytridiomycota</taxon>
        <taxon>Chytridiomycota incertae sedis</taxon>
        <taxon>Chytridiomycetes</taxon>
        <taxon>Spizellomycetales</taxon>
        <taxon>Spizellomycetaceae</taxon>
        <taxon>Spizellomyces</taxon>
    </lineage>
</organism>
<dbReference type="eggNOG" id="KOG1122">
    <property type="taxonomic scope" value="Eukaryota"/>
</dbReference>
<feature type="active site" description="Nucleophile" evidence="5">
    <location>
        <position position="273"/>
    </location>
</feature>
<name>A0A0L0HSJ7_SPIPD</name>
<dbReference type="AlphaFoldDB" id="A0A0L0HSJ7"/>
<dbReference type="GO" id="GO:0003723">
    <property type="term" value="F:RNA binding"/>
    <property type="evidence" value="ECO:0007669"/>
    <property type="project" value="UniProtKB-UniRule"/>
</dbReference>
<dbReference type="EMBL" id="KQ257451">
    <property type="protein sequence ID" value="KND03885.1"/>
    <property type="molecule type" value="Genomic_DNA"/>
</dbReference>
<feature type="binding site" evidence="5">
    <location>
        <position position="219"/>
    </location>
    <ligand>
        <name>S-adenosyl-L-methionine</name>
        <dbReference type="ChEBI" id="CHEBI:59789"/>
    </ligand>
</feature>
<dbReference type="Gene3D" id="3.40.50.150">
    <property type="entry name" value="Vaccinia Virus protein VP39"/>
    <property type="match status" value="1"/>
</dbReference>
<dbReference type="VEuPathDB" id="FungiDB:SPPG_01339"/>
<evidence type="ECO:0000256" key="5">
    <source>
        <dbReference type="PROSITE-ProRule" id="PRU01023"/>
    </source>
</evidence>
<evidence type="ECO:0000313" key="8">
    <source>
        <dbReference type="Proteomes" id="UP000053201"/>
    </source>
</evidence>